<dbReference type="AlphaFoldDB" id="A0A4U0Y4G5"/>
<dbReference type="OrthoDB" id="3932561at2759"/>
<keyword evidence="3" id="KW-1185">Reference proteome</keyword>
<dbReference type="Proteomes" id="UP000309340">
    <property type="component" value="Unassembled WGS sequence"/>
</dbReference>
<feature type="compositionally biased region" description="Basic and acidic residues" evidence="1">
    <location>
        <begin position="352"/>
        <end position="362"/>
    </location>
</feature>
<evidence type="ECO:0000256" key="1">
    <source>
        <dbReference type="SAM" id="MobiDB-lite"/>
    </source>
</evidence>
<comment type="caution">
    <text evidence="2">The sequence shown here is derived from an EMBL/GenBank/DDBJ whole genome shotgun (WGS) entry which is preliminary data.</text>
</comment>
<feature type="region of interest" description="Disordered" evidence="1">
    <location>
        <begin position="1"/>
        <end position="102"/>
    </location>
</feature>
<sequence>MDSSAGPRSEGGAHPTLAGNMYDPNVNADGHMASGQGVGGTSEGTVRQEGAEHLRTTGGGVDSGMPSSSEREIHDEGIEHIKGQMGGTSGSGGVVPGEQAQSGGMLGSMKNYLGFGGSSAAPADARNAEGYETSASGFGGSSTAGDRIGGESYENSSSGLGGSNTGDRVGGLSGSEGGVGEAGMMAGGAASTRGATDATDNATDMPATTSATDPMKESSANTATPRDSDVTTGGDPTESADPTTGDRAKTGEEQQAEGVEEGHLAEHENKLSDRETGSSRQNEDAIPTAGGEKLGSKHWGESKVVPDNPKPQDSEAGVSSHDGQPTDQVRDNTKANTGGAAPPGEAASSGSSEKEGLVDKMKQKLHMGK</sequence>
<gene>
    <name evidence="2" type="ORF">B0A55_00038</name>
</gene>
<feature type="compositionally biased region" description="Polar residues" evidence="1">
    <location>
        <begin position="199"/>
        <end position="225"/>
    </location>
</feature>
<dbReference type="EMBL" id="NAJQ01000003">
    <property type="protein sequence ID" value="TKA83736.1"/>
    <property type="molecule type" value="Genomic_DNA"/>
</dbReference>
<feature type="compositionally biased region" description="Low complexity" evidence="1">
    <location>
        <begin position="338"/>
        <end position="351"/>
    </location>
</feature>
<reference evidence="2 3" key="1">
    <citation type="submission" date="2017-03" db="EMBL/GenBank/DDBJ databases">
        <title>Genomes of endolithic fungi from Antarctica.</title>
        <authorList>
            <person name="Coleine C."/>
            <person name="Masonjones S."/>
            <person name="Stajich J.E."/>
        </authorList>
    </citation>
    <scope>NUCLEOTIDE SEQUENCE [LARGE SCALE GENOMIC DNA]</scope>
    <source>
        <strain evidence="2 3">CCFEE 5184</strain>
    </source>
</reference>
<evidence type="ECO:0000313" key="2">
    <source>
        <dbReference type="EMBL" id="TKA83736.1"/>
    </source>
</evidence>
<feature type="compositionally biased region" description="Gly residues" evidence="1">
    <location>
        <begin position="159"/>
        <end position="181"/>
    </location>
</feature>
<dbReference type="STRING" id="329884.A0A4U0Y4G5"/>
<proteinExistence type="predicted"/>
<feature type="compositionally biased region" description="Basic and acidic residues" evidence="1">
    <location>
        <begin position="260"/>
        <end position="283"/>
    </location>
</feature>
<feature type="compositionally biased region" description="Gly residues" evidence="1">
    <location>
        <begin position="84"/>
        <end position="95"/>
    </location>
</feature>
<organism evidence="2 3">
    <name type="scientific">Friedmanniomyces simplex</name>
    <dbReference type="NCBI Taxonomy" id="329884"/>
    <lineage>
        <taxon>Eukaryota</taxon>
        <taxon>Fungi</taxon>
        <taxon>Dikarya</taxon>
        <taxon>Ascomycota</taxon>
        <taxon>Pezizomycotina</taxon>
        <taxon>Dothideomycetes</taxon>
        <taxon>Dothideomycetidae</taxon>
        <taxon>Mycosphaerellales</taxon>
        <taxon>Teratosphaeriaceae</taxon>
        <taxon>Friedmanniomyces</taxon>
    </lineage>
</organism>
<protein>
    <submittedName>
        <fullName evidence="2">Uncharacterized protein</fullName>
    </submittedName>
</protein>
<feature type="compositionally biased region" description="Low complexity" evidence="1">
    <location>
        <begin position="143"/>
        <end position="158"/>
    </location>
</feature>
<feature type="compositionally biased region" description="Basic and acidic residues" evidence="1">
    <location>
        <begin position="69"/>
        <end position="82"/>
    </location>
</feature>
<feature type="compositionally biased region" description="Low complexity" evidence="1">
    <location>
        <begin position="182"/>
        <end position="198"/>
    </location>
</feature>
<accession>A0A4U0Y4G5</accession>
<feature type="region of interest" description="Disordered" evidence="1">
    <location>
        <begin position="118"/>
        <end position="369"/>
    </location>
</feature>
<evidence type="ECO:0000313" key="3">
    <source>
        <dbReference type="Proteomes" id="UP000309340"/>
    </source>
</evidence>
<name>A0A4U0Y4G5_9PEZI</name>